<gene>
    <name evidence="10" type="primary">rseA</name>
    <name evidence="10" type="ORF">GCM10007852_39490</name>
</gene>
<evidence type="ECO:0000256" key="3">
    <source>
        <dbReference type="ARBA" id="ARBA00022475"/>
    </source>
</evidence>
<feature type="domain" description="Anti sigma-E protein RseA N-terminal" evidence="8">
    <location>
        <begin position="6"/>
        <end position="77"/>
    </location>
</feature>
<sequence>MSKDFEQLSAMVDGQTDDVAIAKEMLNDHELQRKWKSYHLTRDLMRNDMSSDLSFDVSAKVAQALEKELPIVAPKSTWKELPVVSSVIPIFKQSSQVAMAACVTALVIFSYQSYNQPEEVQPFIAAPSAIGPMGGLSPVSLEQTSGVSQRSVAQLNEQRRLINALIEDHNRQTQLFQASLAEQQEGLEKVAKEEPAADSSSPE</sequence>
<dbReference type="InterPro" id="IPR036147">
    <property type="entry name" value="Anti-sigma_E_RseA_N_sf"/>
</dbReference>
<dbReference type="EMBL" id="BSOT01000019">
    <property type="protein sequence ID" value="GLR73041.1"/>
    <property type="molecule type" value="Genomic_DNA"/>
</dbReference>
<reference evidence="10" key="2">
    <citation type="submission" date="2023-01" db="EMBL/GenBank/DDBJ databases">
        <title>Draft genome sequence of Agaribacter marinus strain NBRC 110023.</title>
        <authorList>
            <person name="Sun Q."/>
            <person name="Mori K."/>
        </authorList>
    </citation>
    <scope>NUCLEOTIDE SEQUENCE</scope>
    <source>
        <strain evidence="10">NBRC 110023</strain>
    </source>
</reference>
<keyword evidence="6 7" id="KW-0472">Membrane</keyword>
<dbReference type="PIRSF" id="PIRSF016938">
    <property type="entry name" value="RseA"/>
    <property type="match status" value="1"/>
</dbReference>
<dbReference type="GO" id="GO:0016989">
    <property type="term" value="F:sigma factor antagonist activity"/>
    <property type="evidence" value="ECO:0007669"/>
    <property type="project" value="InterPro"/>
</dbReference>
<evidence type="ECO:0000256" key="1">
    <source>
        <dbReference type="ARBA" id="ARBA00004162"/>
    </source>
</evidence>
<evidence type="ECO:0000256" key="6">
    <source>
        <dbReference type="ARBA" id="ARBA00023136"/>
    </source>
</evidence>
<dbReference type="InterPro" id="IPR052383">
    <property type="entry name" value="Anti-sigma-E_RseA-like"/>
</dbReference>
<dbReference type="InterPro" id="IPR005572">
    <property type="entry name" value="Anti-sigma_E_RseA_N"/>
</dbReference>
<comment type="subcellular location">
    <subcellularLocation>
        <location evidence="7">Cell inner membrane</location>
    </subcellularLocation>
    <subcellularLocation>
        <location evidence="1">Cell membrane</location>
        <topology evidence="1">Single-pass membrane protein</topology>
    </subcellularLocation>
</comment>
<feature type="domain" description="Anti sigma-E protein RseA C-terminal" evidence="9">
    <location>
        <begin position="133"/>
        <end position="174"/>
    </location>
</feature>
<comment type="similarity">
    <text evidence="2 7">Belongs to the RseA family.</text>
</comment>
<dbReference type="GO" id="GO:0005886">
    <property type="term" value="C:plasma membrane"/>
    <property type="evidence" value="ECO:0007669"/>
    <property type="project" value="UniProtKB-SubCell"/>
</dbReference>
<keyword evidence="3 7" id="KW-1003">Cell membrane</keyword>
<evidence type="ECO:0000313" key="10">
    <source>
        <dbReference type="EMBL" id="GLR73041.1"/>
    </source>
</evidence>
<dbReference type="PANTHER" id="PTHR38104:SF1">
    <property type="entry name" value="ANTI-SIGMA-E FACTOR RSEA"/>
    <property type="match status" value="1"/>
</dbReference>
<dbReference type="Pfam" id="PF03872">
    <property type="entry name" value="RseA_N"/>
    <property type="match status" value="1"/>
</dbReference>
<keyword evidence="4" id="KW-0812">Transmembrane</keyword>
<evidence type="ECO:0000259" key="8">
    <source>
        <dbReference type="Pfam" id="PF03872"/>
    </source>
</evidence>
<evidence type="ECO:0000256" key="2">
    <source>
        <dbReference type="ARBA" id="ARBA00005837"/>
    </source>
</evidence>
<evidence type="ECO:0000256" key="7">
    <source>
        <dbReference type="PIRNR" id="PIRNR016938"/>
    </source>
</evidence>
<protein>
    <recommendedName>
        <fullName evidence="7">Anti-sigma-E factor RseA</fullName>
    </recommendedName>
    <alternativeName>
        <fullName evidence="7">Regulator of SigE</fullName>
    </alternativeName>
    <alternativeName>
        <fullName evidence="7">Sigma-E anti-sigma factor RseA</fullName>
    </alternativeName>
    <alternativeName>
        <fullName evidence="7">Sigma-E factor negative regulatory protein</fullName>
    </alternativeName>
</protein>
<dbReference type="InterPro" id="IPR005573">
    <property type="entry name" value="Anti-sigma_E_RseA_C"/>
</dbReference>
<reference evidence="10" key="1">
    <citation type="journal article" date="2014" name="Int. J. Syst. Evol. Microbiol.">
        <title>Complete genome sequence of Corynebacterium casei LMG S-19264T (=DSM 44701T), isolated from a smear-ripened cheese.</title>
        <authorList>
            <consortium name="US DOE Joint Genome Institute (JGI-PGF)"/>
            <person name="Walter F."/>
            <person name="Albersmeier A."/>
            <person name="Kalinowski J."/>
            <person name="Ruckert C."/>
        </authorList>
    </citation>
    <scope>NUCLEOTIDE SEQUENCE</scope>
    <source>
        <strain evidence="10">NBRC 110023</strain>
    </source>
</reference>
<evidence type="ECO:0000256" key="4">
    <source>
        <dbReference type="ARBA" id="ARBA00022692"/>
    </source>
</evidence>
<dbReference type="AlphaFoldDB" id="A0AA37T109"/>
<accession>A0AA37T109</accession>
<dbReference type="SUPFAM" id="SSF89069">
    <property type="entry name" value="N-terminal, cytoplasmic domain of anti-sigmaE factor RseA"/>
    <property type="match status" value="1"/>
</dbReference>
<dbReference type="PANTHER" id="PTHR38104">
    <property type="match status" value="1"/>
</dbReference>
<dbReference type="Pfam" id="PF03873">
    <property type="entry name" value="RseA_C"/>
    <property type="match status" value="1"/>
</dbReference>
<dbReference type="Proteomes" id="UP001156601">
    <property type="component" value="Unassembled WGS sequence"/>
</dbReference>
<comment type="subunit">
    <text evidence="7">Interacts 1:1 with ECF RNA polymerase sigma-E (RpoE); this inhibits the interaction of sigma-E with the RNA polymerase catalytic core and leads to a decreased expression of sigma-E-regulated genes. Interacts with RseB.</text>
</comment>
<keyword evidence="7" id="KW-0997">Cell inner membrane</keyword>
<proteinExistence type="inferred from homology"/>
<name>A0AA37T109_9ALTE</name>
<keyword evidence="5" id="KW-1133">Transmembrane helix</keyword>
<dbReference type="InterPro" id="IPR026279">
    <property type="entry name" value="RseA"/>
</dbReference>
<evidence type="ECO:0000313" key="11">
    <source>
        <dbReference type="Proteomes" id="UP001156601"/>
    </source>
</evidence>
<evidence type="ECO:0000256" key="5">
    <source>
        <dbReference type="ARBA" id="ARBA00022989"/>
    </source>
</evidence>
<dbReference type="CDD" id="cd16328">
    <property type="entry name" value="RseA_N"/>
    <property type="match status" value="1"/>
</dbReference>
<organism evidence="10 11">
    <name type="scientific">Agaribacter marinus</name>
    <dbReference type="NCBI Taxonomy" id="1431249"/>
    <lineage>
        <taxon>Bacteria</taxon>
        <taxon>Pseudomonadati</taxon>
        <taxon>Pseudomonadota</taxon>
        <taxon>Gammaproteobacteria</taxon>
        <taxon>Alteromonadales</taxon>
        <taxon>Alteromonadaceae</taxon>
        <taxon>Agaribacter</taxon>
    </lineage>
</organism>
<comment type="function">
    <text evidence="7">An anti-sigma factor for extracytoplasmic function (ECF) sigma factor sigma-E (RpoE). ECF sigma factors are held in an inactive form by an anti-sigma factor until released by regulated intramembrane proteolysis (RIP). RIP occurs when an extracytoplasmic signal triggers a concerted proteolytic cascade to transmit information and elicit cellular responses. The membrane-spanning regulatory substrate protein is first cut periplasmically (site-1 protease, S1P, DegS), then within the membrane itself (site-2 protease, S2P, RseP), while cytoplasmic proteases finish degrading the anti-sigma factor, liberating sigma-E.</text>
</comment>
<evidence type="ECO:0000259" key="9">
    <source>
        <dbReference type="Pfam" id="PF03873"/>
    </source>
</evidence>
<dbReference type="Gene3D" id="1.10.10.880">
    <property type="entry name" value="Anti sigma-E protein RseA, N-terminal domain"/>
    <property type="match status" value="1"/>
</dbReference>
<comment type="caution">
    <text evidence="10">The sequence shown here is derived from an EMBL/GenBank/DDBJ whole genome shotgun (WGS) entry which is preliminary data.</text>
</comment>
<keyword evidence="11" id="KW-1185">Reference proteome</keyword>
<dbReference type="RefSeq" id="WP_284219460.1">
    <property type="nucleotide sequence ID" value="NZ_BSOT01000019.1"/>
</dbReference>